<dbReference type="GO" id="GO:0008081">
    <property type="term" value="F:phosphoric diester hydrolase activity"/>
    <property type="evidence" value="ECO:0007669"/>
    <property type="project" value="InterPro"/>
</dbReference>
<dbReference type="STRING" id="7897.ENSLACP00000022707"/>
<dbReference type="OrthoDB" id="1046782at2759"/>
<dbReference type="CDD" id="cd08616">
    <property type="entry name" value="PI-PLCXD1c"/>
    <property type="match status" value="1"/>
</dbReference>
<dbReference type="SMART" id="SM00148">
    <property type="entry name" value="PLCXc"/>
    <property type="match status" value="1"/>
</dbReference>
<accession>M3XJ01</accession>
<protein>
    <submittedName>
        <fullName evidence="2">Phosphatidylinositol specific phospholipase C X domain containing 1</fullName>
    </submittedName>
</protein>
<dbReference type="InterPro" id="IPR017946">
    <property type="entry name" value="PLC-like_Pdiesterase_TIM-brl"/>
</dbReference>
<feature type="domain" description="Phosphatidylinositol-specific phospholipase C X" evidence="1">
    <location>
        <begin position="32"/>
        <end position="202"/>
    </location>
</feature>
<dbReference type="InParanoid" id="M3XJ01"/>
<evidence type="ECO:0000313" key="2">
    <source>
        <dbReference type="Ensembl" id="ENSLACP00000022707.1"/>
    </source>
</evidence>
<dbReference type="PANTHER" id="PTHR13593">
    <property type="match status" value="1"/>
</dbReference>
<dbReference type="KEGG" id="lcm:102347095"/>
<reference evidence="2" key="3">
    <citation type="submission" date="2025-09" db="UniProtKB">
        <authorList>
            <consortium name="Ensembl"/>
        </authorList>
    </citation>
    <scope>IDENTIFICATION</scope>
</reference>
<dbReference type="PANTHER" id="PTHR13593:SF24">
    <property type="entry name" value="PI-PLC X DOMAIN-CONTAINING PROTEIN 1"/>
    <property type="match status" value="1"/>
</dbReference>
<dbReference type="Ensembl" id="ENSLACT00000026121.1">
    <property type="protein sequence ID" value="ENSLACP00000022707.1"/>
    <property type="gene ID" value="ENSLACG00000012676.2"/>
</dbReference>
<dbReference type="HOGENOM" id="CLU_051926_0_0_1"/>
<dbReference type="PROSITE" id="PS50007">
    <property type="entry name" value="PIPLC_X_DOMAIN"/>
    <property type="match status" value="1"/>
</dbReference>
<reference evidence="2" key="2">
    <citation type="submission" date="2025-08" db="UniProtKB">
        <authorList>
            <consortium name="Ensembl"/>
        </authorList>
    </citation>
    <scope>IDENTIFICATION</scope>
</reference>
<dbReference type="GeneTree" id="ENSGT00940000161625"/>
<dbReference type="InterPro" id="IPR042158">
    <property type="entry name" value="PLCXD1/2/3"/>
</dbReference>
<evidence type="ECO:0000313" key="3">
    <source>
        <dbReference type="Proteomes" id="UP000008672"/>
    </source>
</evidence>
<dbReference type="Proteomes" id="UP000008672">
    <property type="component" value="Unassembled WGS sequence"/>
</dbReference>
<dbReference type="InterPro" id="IPR000909">
    <property type="entry name" value="PLipase_C_PInositol-sp_X_dom"/>
</dbReference>
<dbReference type="eggNOG" id="KOG4306">
    <property type="taxonomic scope" value="Eukaryota"/>
</dbReference>
<reference evidence="3" key="1">
    <citation type="submission" date="2011-08" db="EMBL/GenBank/DDBJ databases">
        <title>The draft genome of Latimeria chalumnae.</title>
        <authorList>
            <person name="Di Palma F."/>
            <person name="Alfoldi J."/>
            <person name="Johnson J."/>
            <person name="Berlin A."/>
            <person name="Gnerre S."/>
            <person name="Jaffe D."/>
            <person name="MacCallum I."/>
            <person name="Young S."/>
            <person name="Walker B.J."/>
            <person name="Lander E."/>
            <person name="Lindblad-Toh K."/>
        </authorList>
    </citation>
    <scope>NUCLEOTIDE SEQUENCE [LARGE SCALE GENOMIC DNA]</scope>
    <source>
        <strain evidence="3">Wild caught</strain>
    </source>
</reference>
<organism evidence="2 3">
    <name type="scientific">Latimeria chalumnae</name>
    <name type="common">Coelacanth</name>
    <dbReference type="NCBI Taxonomy" id="7897"/>
    <lineage>
        <taxon>Eukaryota</taxon>
        <taxon>Metazoa</taxon>
        <taxon>Chordata</taxon>
        <taxon>Craniata</taxon>
        <taxon>Vertebrata</taxon>
        <taxon>Euteleostomi</taxon>
        <taxon>Coelacanthiformes</taxon>
        <taxon>Coelacanthidae</taxon>
        <taxon>Latimeria</taxon>
    </lineage>
</organism>
<name>M3XJ01_LATCH</name>
<sequence>MSFLQRQSFVSCTAGGTQKSDWMSHLPEKLWDIPLYNLAIPGSHNTMTYCLDNDSPIDESEPEILQILDTYLPCIVRPFLSKWCPTQGSTITEQLDAGIRFLDLRIAHKPKDLSKGLYFVHGIFTTVTVQETLQDIARWLKTHPKEIIILDCKHFQGMDKELHKHLIQSIKNIFGFRICPKTENPTLRNLWKSSYQVIVSYENIIAVKYDELWPAVPYWWANTSDPQALVQYLEKQKERGRPGHFFVAGINLTEDLFYILSHPFGSLKNLTLSNSPQLMDWVKRQLPGRAPQCVSIIAGDFTEAYHLAAAIIALNGKLLHHGLV</sequence>
<dbReference type="AlphaFoldDB" id="M3XJ01"/>
<dbReference type="SUPFAM" id="SSF51695">
    <property type="entry name" value="PLC-like phosphodiesterases"/>
    <property type="match status" value="1"/>
</dbReference>
<gene>
    <name evidence="2" type="primary">PLCXD1</name>
</gene>
<dbReference type="OMA" id="GDLWPHI"/>
<dbReference type="InterPro" id="IPR051057">
    <property type="entry name" value="PI-PLC_domain"/>
</dbReference>
<dbReference type="FunCoup" id="M3XJ01">
    <property type="interactions" value="33"/>
</dbReference>
<evidence type="ECO:0000259" key="1">
    <source>
        <dbReference type="SMART" id="SM00148"/>
    </source>
</evidence>
<dbReference type="Bgee" id="ENSLACG00000012676">
    <property type="expression patterns" value="Expressed in pectoral fin and 6 other cell types or tissues"/>
</dbReference>
<dbReference type="GeneID" id="102347095"/>
<dbReference type="Pfam" id="PF00388">
    <property type="entry name" value="PI-PLC-X"/>
    <property type="match status" value="1"/>
</dbReference>
<keyword evidence="3" id="KW-1185">Reference proteome</keyword>
<dbReference type="GO" id="GO:0006629">
    <property type="term" value="P:lipid metabolic process"/>
    <property type="evidence" value="ECO:0007669"/>
    <property type="project" value="InterPro"/>
</dbReference>
<dbReference type="Gene3D" id="3.20.20.190">
    <property type="entry name" value="Phosphatidylinositol (PI) phosphodiesterase"/>
    <property type="match status" value="1"/>
</dbReference>
<proteinExistence type="predicted"/>
<dbReference type="EMBL" id="AFYH01098047">
    <property type="status" value="NOT_ANNOTATED_CDS"/>
    <property type="molecule type" value="Genomic_DNA"/>
</dbReference>